<proteinExistence type="inferred from homology"/>
<keyword evidence="5" id="KW-1185">Reference proteome</keyword>
<name>A0A1H3DMJ6_THIRO</name>
<gene>
    <name evidence="4" type="ORF">SAMN05421783_15115</name>
</gene>
<dbReference type="SUPFAM" id="SSF54060">
    <property type="entry name" value="His-Me finger endonucleases"/>
    <property type="match status" value="1"/>
</dbReference>
<accession>A0A1H3DMJ6</accession>
<evidence type="ECO:0000313" key="5">
    <source>
        <dbReference type="Proteomes" id="UP000198816"/>
    </source>
</evidence>
<evidence type="ECO:0000256" key="3">
    <source>
        <dbReference type="ARBA" id="ARBA00022801"/>
    </source>
</evidence>
<dbReference type="PANTHER" id="PTHR33607:SF2">
    <property type="entry name" value="ENDONUCLEASE-1"/>
    <property type="match status" value="1"/>
</dbReference>
<protein>
    <submittedName>
        <fullName evidence="4">Deoxyribonuclease-1</fullName>
    </submittedName>
</protein>
<dbReference type="InterPro" id="IPR007346">
    <property type="entry name" value="Endonuclease-I"/>
</dbReference>
<dbReference type="EMBL" id="FNNZ01000051">
    <property type="protein sequence ID" value="SDX66879.1"/>
    <property type="molecule type" value="Genomic_DNA"/>
</dbReference>
<dbReference type="InterPro" id="IPR044925">
    <property type="entry name" value="His-Me_finger_sf"/>
</dbReference>
<comment type="similarity">
    <text evidence="1">Belongs to the EndA/NucM nuclease family.</text>
</comment>
<dbReference type="AlphaFoldDB" id="A0A1H3DMJ6"/>
<reference evidence="5" key="1">
    <citation type="submission" date="2016-10" db="EMBL/GenBank/DDBJ databases">
        <authorList>
            <person name="Varghese N."/>
            <person name="Submissions S."/>
        </authorList>
    </citation>
    <scope>NUCLEOTIDE SEQUENCE [LARGE SCALE GENOMIC DNA]</scope>
    <source>
        <strain evidence="5">DSM 217</strain>
    </source>
</reference>
<dbReference type="RefSeq" id="WP_093038508.1">
    <property type="nucleotide sequence ID" value="NZ_FNNZ01000051.1"/>
</dbReference>
<dbReference type="Proteomes" id="UP000198816">
    <property type="component" value="Unassembled WGS sequence"/>
</dbReference>
<sequence length="359" mass="40123">MPRRPSPKRPSPRQSPRISGLARLVPTLQGSLIGLRNLGIGLALIGSVSFLPQSLVQTLPEHAQRAIAITRDIRTLLLDVVRGTTAGVGSWLSDLSDLDGVDIRELGRVVAEQVPGWLPGDLWRFDLPDASNTGQSGIALSFSEARTALYDTVYSGHRITFYCGCRYDRNGRTDLPGCGLGTLDGSSRAQRVEAEHVFPASQFGNFRRCWREPAAFSKCRSDGGNTLSGRACCERVDPTFVTAHNDLHNLVPAVGAINAARSNFNWGELRFGQRLGDCAIRFDPVLRRVQPPDAVRGEIARTMFYMRDIYGFRLSRQDEKLYAVWNNADPPDAWEIERNRRIRRIQGKGNRYVENYRRL</sequence>
<dbReference type="Pfam" id="PF04231">
    <property type="entry name" value="Endonuclease_1"/>
    <property type="match status" value="1"/>
</dbReference>
<organism evidence="4 5">
    <name type="scientific">Thiocapsa roseopersicina</name>
    <dbReference type="NCBI Taxonomy" id="1058"/>
    <lineage>
        <taxon>Bacteria</taxon>
        <taxon>Pseudomonadati</taxon>
        <taxon>Pseudomonadota</taxon>
        <taxon>Gammaproteobacteria</taxon>
        <taxon>Chromatiales</taxon>
        <taxon>Chromatiaceae</taxon>
        <taxon>Thiocapsa</taxon>
    </lineage>
</organism>
<dbReference type="STRING" id="1058.SAMN05421783_15115"/>
<evidence type="ECO:0000256" key="1">
    <source>
        <dbReference type="ARBA" id="ARBA00006429"/>
    </source>
</evidence>
<dbReference type="GO" id="GO:0004518">
    <property type="term" value="F:nuclease activity"/>
    <property type="evidence" value="ECO:0007669"/>
    <property type="project" value="UniProtKB-KW"/>
</dbReference>
<keyword evidence="2" id="KW-0540">Nuclease</keyword>
<keyword evidence="3" id="KW-0378">Hydrolase</keyword>
<dbReference type="PANTHER" id="PTHR33607">
    <property type="entry name" value="ENDONUCLEASE-1"/>
    <property type="match status" value="1"/>
</dbReference>
<evidence type="ECO:0000256" key="2">
    <source>
        <dbReference type="ARBA" id="ARBA00022722"/>
    </source>
</evidence>
<dbReference type="GO" id="GO:0016787">
    <property type="term" value="F:hydrolase activity"/>
    <property type="evidence" value="ECO:0007669"/>
    <property type="project" value="UniProtKB-KW"/>
</dbReference>
<evidence type="ECO:0000313" key="4">
    <source>
        <dbReference type="EMBL" id="SDX66879.1"/>
    </source>
</evidence>
<dbReference type="OrthoDB" id="9800417at2"/>